<sequence length="125" mass="13978">MQRQTERLSGNGKMVMLVLFCLVTGSLSIYLFTSNLISKPSTAIPVTRIKTALSSGKSGDENTKSSVSITKHEYQRIKSFRDYMDSLARSPSGKLIYQDIIAQRPGLMDSVALVEKIYQLQSRKQ</sequence>
<protein>
    <submittedName>
        <fullName evidence="2">Uncharacterized protein</fullName>
    </submittedName>
</protein>
<dbReference type="RefSeq" id="WP_379015526.1">
    <property type="nucleotide sequence ID" value="NZ_JBHSDC010000029.1"/>
</dbReference>
<comment type="caution">
    <text evidence="2">The sequence shown here is derived from an EMBL/GenBank/DDBJ whole genome shotgun (WGS) entry which is preliminary data.</text>
</comment>
<organism evidence="2 3">
    <name type="scientific">Parasediminibacterium paludis</name>
    <dbReference type="NCBI Taxonomy" id="908966"/>
    <lineage>
        <taxon>Bacteria</taxon>
        <taxon>Pseudomonadati</taxon>
        <taxon>Bacteroidota</taxon>
        <taxon>Chitinophagia</taxon>
        <taxon>Chitinophagales</taxon>
        <taxon>Chitinophagaceae</taxon>
        <taxon>Parasediminibacterium</taxon>
    </lineage>
</organism>
<feature type="transmembrane region" description="Helical" evidence="1">
    <location>
        <begin position="12"/>
        <end position="32"/>
    </location>
</feature>
<keyword evidence="1" id="KW-0812">Transmembrane</keyword>
<dbReference type="Proteomes" id="UP001595906">
    <property type="component" value="Unassembled WGS sequence"/>
</dbReference>
<gene>
    <name evidence="2" type="ORF">ACFOW1_15495</name>
</gene>
<reference evidence="3" key="1">
    <citation type="journal article" date="2019" name="Int. J. Syst. Evol. Microbiol.">
        <title>The Global Catalogue of Microorganisms (GCM) 10K type strain sequencing project: providing services to taxonomists for standard genome sequencing and annotation.</title>
        <authorList>
            <consortium name="The Broad Institute Genomics Platform"/>
            <consortium name="The Broad Institute Genome Sequencing Center for Infectious Disease"/>
            <person name="Wu L."/>
            <person name="Ma J."/>
        </authorList>
    </citation>
    <scope>NUCLEOTIDE SEQUENCE [LARGE SCALE GENOMIC DNA]</scope>
    <source>
        <strain evidence="3">CECT 8010</strain>
    </source>
</reference>
<evidence type="ECO:0000256" key="1">
    <source>
        <dbReference type="SAM" id="Phobius"/>
    </source>
</evidence>
<keyword evidence="3" id="KW-1185">Reference proteome</keyword>
<accession>A0ABV8Q2D4</accession>
<dbReference type="EMBL" id="JBHSDC010000029">
    <property type="protein sequence ID" value="MFC4233305.1"/>
    <property type="molecule type" value="Genomic_DNA"/>
</dbReference>
<keyword evidence="1" id="KW-1133">Transmembrane helix</keyword>
<evidence type="ECO:0000313" key="3">
    <source>
        <dbReference type="Proteomes" id="UP001595906"/>
    </source>
</evidence>
<evidence type="ECO:0000313" key="2">
    <source>
        <dbReference type="EMBL" id="MFC4233305.1"/>
    </source>
</evidence>
<proteinExistence type="predicted"/>
<keyword evidence="1" id="KW-0472">Membrane</keyword>
<name>A0ABV8Q2D4_9BACT</name>